<dbReference type="RefSeq" id="WP_084230861.1">
    <property type="nucleotide sequence ID" value="NZ_FWWR01000009.1"/>
</dbReference>
<dbReference type="InterPro" id="IPR000515">
    <property type="entry name" value="MetI-like"/>
</dbReference>
<protein>
    <submittedName>
        <fullName evidence="11">Molybdate transport system permease protein</fullName>
    </submittedName>
</protein>
<dbReference type="CDD" id="cd06261">
    <property type="entry name" value="TM_PBP2"/>
    <property type="match status" value="1"/>
</dbReference>
<proteinExistence type="inferred from homology"/>
<dbReference type="PROSITE" id="PS50928">
    <property type="entry name" value="ABC_TM1"/>
    <property type="match status" value="1"/>
</dbReference>
<keyword evidence="7 9" id="KW-0472">Membrane</keyword>
<dbReference type="Proteomes" id="UP000192368">
    <property type="component" value="Unassembled WGS sequence"/>
</dbReference>
<dbReference type="STRING" id="573058.SAMN00017477_1305"/>
<evidence type="ECO:0000256" key="2">
    <source>
        <dbReference type="ARBA" id="ARBA00011779"/>
    </source>
</evidence>
<sequence length="263" mass="29851">MDYFFEKVSKVLVIFSILFIIAPFILIIGEGLEFIMNPPYTKEIVFSLKLSLKTSTIATIIVTIISLIITRKLYEQQRYKEILKYIYSFPLSMPHLVSGLALISLYGHNNLGKYLKFLGVDFVYTQQGIVLALIFINLPYSIVFLNSAMESINKEILFTANNLGLNNYQVFLYVLIPLLKNNIYTMVLLLFSRCLGEFGAVMMLVGVTRMRTETLATSIFLNMTTGDFDVSCGVAIILMGINLFINLFIKLVLNRNRLGDKNA</sequence>
<evidence type="ECO:0000256" key="7">
    <source>
        <dbReference type="ARBA" id="ARBA00023136"/>
    </source>
</evidence>
<evidence type="ECO:0000256" key="5">
    <source>
        <dbReference type="ARBA" id="ARBA00022989"/>
    </source>
</evidence>
<comment type="subcellular location">
    <subcellularLocation>
        <location evidence="9">Cell membrane</location>
        <topology evidence="9">Multi-pass membrane protein</topology>
    </subcellularLocation>
    <subcellularLocation>
        <location evidence="1">Membrane</location>
        <topology evidence="1">Multi-pass membrane protein</topology>
    </subcellularLocation>
</comment>
<reference evidence="12" key="1">
    <citation type="submission" date="2017-04" db="EMBL/GenBank/DDBJ databases">
        <authorList>
            <person name="Varghese N."/>
            <person name="Submissions S."/>
        </authorList>
    </citation>
    <scope>NUCLEOTIDE SEQUENCE [LARGE SCALE GENOMIC DNA]</scope>
    <source>
        <strain evidence="12">DSM 20463</strain>
    </source>
</reference>
<dbReference type="PANTHER" id="PTHR30406:SF8">
    <property type="entry name" value="SULFATE TRANSPORT SYSTEM PERMEASE PROTEIN CYST"/>
    <property type="match status" value="1"/>
</dbReference>
<name>A0A1W1V3W2_PEPAS</name>
<feature type="transmembrane region" description="Helical" evidence="9">
    <location>
        <begin position="12"/>
        <end position="36"/>
    </location>
</feature>
<comment type="similarity">
    <text evidence="9">Belongs to the binding-protein-dependent transport system permease family.</text>
</comment>
<organism evidence="11 12">
    <name type="scientific">Peptoniphilus asaccharolyticus DSM 20463</name>
    <dbReference type="NCBI Taxonomy" id="573058"/>
    <lineage>
        <taxon>Bacteria</taxon>
        <taxon>Bacillati</taxon>
        <taxon>Bacillota</taxon>
        <taxon>Tissierellia</taxon>
        <taxon>Tissierellales</taxon>
        <taxon>Peptoniphilaceae</taxon>
        <taxon>Peptoniphilus</taxon>
    </lineage>
</organism>
<keyword evidence="6" id="KW-0764">Sulfate transport</keyword>
<dbReference type="Gene3D" id="1.10.3720.10">
    <property type="entry name" value="MetI-like"/>
    <property type="match status" value="1"/>
</dbReference>
<dbReference type="SUPFAM" id="SSF161098">
    <property type="entry name" value="MetI-like"/>
    <property type="match status" value="1"/>
</dbReference>
<feature type="domain" description="ABC transmembrane type-1" evidence="10">
    <location>
        <begin position="44"/>
        <end position="249"/>
    </location>
</feature>
<dbReference type="OrthoDB" id="9795403at2"/>
<evidence type="ECO:0000256" key="1">
    <source>
        <dbReference type="ARBA" id="ARBA00004141"/>
    </source>
</evidence>
<feature type="transmembrane region" description="Helical" evidence="9">
    <location>
        <begin position="56"/>
        <end position="74"/>
    </location>
</feature>
<feature type="transmembrane region" description="Helical" evidence="9">
    <location>
        <begin position="86"/>
        <end position="107"/>
    </location>
</feature>
<evidence type="ECO:0000256" key="8">
    <source>
        <dbReference type="ARBA" id="ARBA00025323"/>
    </source>
</evidence>
<dbReference type="InterPro" id="IPR005667">
    <property type="entry name" value="Sulph_transpt2"/>
</dbReference>
<evidence type="ECO:0000256" key="4">
    <source>
        <dbReference type="ARBA" id="ARBA00022692"/>
    </source>
</evidence>
<dbReference type="AlphaFoldDB" id="A0A1W1V3W2"/>
<evidence type="ECO:0000313" key="12">
    <source>
        <dbReference type="Proteomes" id="UP000192368"/>
    </source>
</evidence>
<keyword evidence="3 9" id="KW-0813">Transport</keyword>
<comment type="function">
    <text evidence="8">Part of the ABC transporter complex CysAWTP (TC 3.A.1.6.1) involved in sulfate/thiosulfate import. Probably responsible for the translocation of the substrate across the membrane.</text>
</comment>
<feature type="transmembrane region" description="Helical" evidence="9">
    <location>
        <begin position="127"/>
        <end position="145"/>
    </location>
</feature>
<evidence type="ECO:0000256" key="3">
    <source>
        <dbReference type="ARBA" id="ARBA00022448"/>
    </source>
</evidence>
<dbReference type="EMBL" id="FWWR01000009">
    <property type="protein sequence ID" value="SMB87980.1"/>
    <property type="molecule type" value="Genomic_DNA"/>
</dbReference>
<dbReference type="GO" id="GO:0005886">
    <property type="term" value="C:plasma membrane"/>
    <property type="evidence" value="ECO:0007669"/>
    <property type="project" value="UniProtKB-SubCell"/>
</dbReference>
<feature type="transmembrane region" description="Helical" evidence="9">
    <location>
        <begin position="228"/>
        <end position="249"/>
    </location>
</feature>
<dbReference type="Pfam" id="PF00528">
    <property type="entry name" value="BPD_transp_1"/>
    <property type="match status" value="1"/>
</dbReference>
<keyword evidence="12" id="KW-1185">Reference proteome</keyword>
<evidence type="ECO:0000313" key="11">
    <source>
        <dbReference type="EMBL" id="SMB87980.1"/>
    </source>
</evidence>
<keyword evidence="5 9" id="KW-1133">Transmembrane helix</keyword>
<dbReference type="GO" id="GO:0015419">
    <property type="term" value="F:ABC-type sulfate transporter activity"/>
    <property type="evidence" value="ECO:0007669"/>
    <property type="project" value="InterPro"/>
</dbReference>
<gene>
    <name evidence="11" type="ORF">SAMN00017477_1305</name>
</gene>
<evidence type="ECO:0000259" key="10">
    <source>
        <dbReference type="PROSITE" id="PS50928"/>
    </source>
</evidence>
<evidence type="ECO:0000256" key="9">
    <source>
        <dbReference type="RuleBase" id="RU363032"/>
    </source>
</evidence>
<accession>A0A1W1V3W2</accession>
<dbReference type="InterPro" id="IPR035906">
    <property type="entry name" value="MetI-like_sf"/>
</dbReference>
<dbReference type="PANTHER" id="PTHR30406">
    <property type="entry name" value="SULFATE TRANSPORT SYSTEM PERMEASE PROTEIN"/>
    <property type="match status" value="1"/>
</dbReference>
<keyword evidence="4 9" id="KW-0812">Transmembrane</keyword>
<comment type="subunit">
    <text evidence="2">The complex is composed of two ATP-binding proteins (CysA), two transmembrane proteins (CysT and CysW) and a solute-binding protein (CysP).</text>
</comment>
<evidence type="ECO:0000256" key="6">
    <source>
        <dbReference type="ARBA" id="ARBA00023032"/>
    </source>
</evidence>